<keyword evidence="2" id="KW-0521">NADP</keyword>
<protein>
    <submittedName>
        <fullName evidence="4">NAD(P)-binding protein</fullName>
    </submittedName>
</protein>
<accession>A0A6A6W520</accession>
<name>A0A6A6W520_9PEZI</name>
<dbReference type="InterPro" id="IPR051164">
    <property type="entry name" value="NmrA-like_oxidored"/>
</dbReference>
<feature type="domain" description="NmrA-like" evidence="3">
    <location>
        <begin position="7"/>
        <end position="308"/>
    </location>
</feature>
<evidence type="ECO:0000313" key="5">
    <source>
        <dbReference type="Proteomes" id="UP000799437"/>
    </source>
</evidence>
<dbReference type="PANTHER" id="PTHR42748:SF26">
    <property type="entry name" value="NMRA-LIKE DOMAIN-CONTAINING PROTEIN"/>
    <property type="match status" value="1"/>
</dbReference>
<dbReference type="PANTHER" id="PTHR42748">
    <property type="entry name" value="NITROGEN METABOLITE REPRESSION PROTEIN NMRA FAMILY MEMBER"/>
    <property type="match status" value="1"/>
</dbReference>
<dbReference type="AlphaFoldDB" id="A0A6A6W520"/>
<evidence type="ECO:0000256" key="2">
    <source>
        <dbReference type="ARBA" id="ARBA00022857"/>
    </source>
</evidence>
<dbReference type="OrthoDB" id="3358371at2759"/>
<evidence type="ECO:0000259" key="3">
    <source>
        <dbReference type="Pfam" id="PF05368"/>
    </source>
</evidence>
<dbReference type="RefSeq" id="XP_033600479.1">
    <property type="nucleotide sequence ID" value="XM_033749045.1"/>
</dbReference>
<evidence type="ECO:0000256" key="1">
    <source>
        <dbReference type="ARBA" id="ARBA00006328"/>
    </source>
</evidence>
<dbReference type="Pfam" id="PF05368">
    <property type="entry name" value="NmrA"/>
    <property type="match status" value="1"/>
</dbReference>
<dbReference type="GeneID" id="54490099"/>
<sequence>MSQSPYKLIVVLGVTGRQGSSVASTFLNINGWKVRGVTRNVNSDAAKTQASKGVEIVQGDLDDVASLRAAFMGAHAIFLMTDFWSIFSQPDTIQAAQTAGQFLPSYVHDQESRQGINAAEAASSPEVLATLERFVFTTLANVSKRSGGKYRSVYHFDSKAAVEEYVLDKRPGLAKLMSTVNMGFFAENWRITALFSPHKQRDGSYVFRDPLVPGPHQAMPFVVAEKDTGTFVKALVVDLPPRTNLLGVSEMITMTDFATLWGQVLGVDAREEKMSEDVFLEQFPDVLRQEFSDNFRFVREFGYTGNDPGISTPQELGIPTTSMEQFIKDEDWSSVLVPAAS</sequence>
<dbReference type="Proteomes" id="UP000799437">
    <property type="component" value="Unassembled WGS sequence"/>
</dbReference>
<evidence type="ECO:0000313" key="4">
    <source>
        <dbReference type="EMBL" id="KAF2758028.1"/>
    </source>
</evidence>
<keyword evidence="5" id="KW-1185">Reference proteome</keyword>
<reference evidence="4" key="1">
    <citation type="journal article" date="2020" name="Stud. Mycol.">
        <title>101 Dothideomycetes genomes: a test case for predicting lifestyles and emergence of pathogens.</title>
        <authorList>
            <person name="Haridas S."/>
            <person name="Albert R."/>
            <person name="Binder M."/>
            <person name="Bloem J."/>
            <person name="Labutti K."/>
            <person name="Salamov A."/>
            <person name="Andreopoulos B."/>
            <person name="Baker S."/>
            <person name="Barry K."/>
            <person name="Bills G."/>
            <person name="Bluhm B."/>
            <person name="Cannon C."/>
            <person name="Castanera R."/>
            <person name="Culley D."/>
            <person name="Daum C."/>
            <person name="Ezra D."/>
            <person name="Gonzalez J."/>
            <person name="Henrissat B."/>
            <person name="Kuo A."/>
            <person name="Liang C."/>
            <person name="Lipzen A."/>
            <person name="Lutzoni F."/>
            <person name="Magnuson J."/>
            <person name="Mondo S."/>
            <person name="Nolan M."/>
            <person name="Ohm R."/>
            <person name="Pangilinan J."/>
            <person name="Park H.-J."/>
            <person name="Ramirez L."/>
            <person name="Alfaro M."/>
            <person name="Sun H."/>
            <person name="Tritt A."/>
            <person name="Yoshinaga Y."/>
            <person name="Zwiers L.-H."/>
            <person name="Turgeon B."/>
            <person name="Goodwin S."/>
            <person name="Spatafora J."/>
            <person name="Crous P."/>
            <person name="Grigoriev I."/>
        </authorList>
    </citation>
    <scope>NUCLEOTIDE SEQUENCE</scope>
    <source>
        <strain evidence="4">CBS 121739</strain>
    </source>
</reference>
<dbReference type="InterPro" id="IPR036291">
    <property type="entry name" value="NAD(P)-bd_dom_sf"/>
</dbReference>
<dbReference type="Gene3D" id="3.90.25.10">
    <property type="entry name" value="UDP-galactose 4-epimerase, domain 1"/>
    <property type="match status" value="1"/>
</dbReference>
<proteinExistence type="inferred from homology"/>
<dbReference type="GO" id="GO:0005634">
    <property type="term" value="C:nucleus"/>
    <property type="evidence" value="ECO:0007669"/>
    <property type="project" value="TreeGrafter"/>
</dbReference>
<organism evidence="4 5">
    <name type="scientific">Pseudovirgaria hyperparasitica</name>
    <dbReference type="NCBI Taxonomy" id="470096"/>
    <lineage>
        <taxon>Eukaryota</taxon>
        <taxon>Fungi</taxon>
        <taxon>Dikarya</taxon>
        <taxon>Ascomycota</taxon>
        <taxon>Pezizomycotina</taxon>
        <taxon>Dothideomycetes</taxon>
        <taxon>Dothideomycetes incertae sedis</taxon>
        <taxon>Acrospermales</taxon>
        <taxon>Acrospermaceae</taxon>
        <taxon>Pseudovirgaria</taxon>
    </lineage>
</organism>
<dbReference type="Gene3D" id="3.40.50.720">
    <property type="entry name" value="NAD(P)-binding Rossmann-like Domain"/>
    <property type="match status" value="1"/>
</dbReference>
<dbReference type="SUPFAM" id="SSF51735">
    <property type="entry name" value="NAD(P)-binding Rossmann-fold domains"/>
    <property type="match status" value="1"/>
</dbReference>
<dbReference type="InterPro" id="IPR008030">
    <property type="entry name" value="NmrA-like"/>
</dbReference>
<comment type="similarity">
    <text evidence="1">Belongs to the NmrA-type oxidoreductase family.</text>
</comment>
<dbReference type="EMBL" id="ML996572">
    <property type="protein sequence ID" value="KAF2758028.1"/>
    <property type="molecule type" value="Genomic_DNA"/>
</dbReference>
<gene>
    <name evidence="4" type="ORF">EJ05DRAFT_531824</name>
</gene>
<dbReference type="CDD" id="cd05251">
    <property type="entry name" value="NmrA_like_SDR_a"/>
    <property type="match status" value="1"/>
</dbReference>